<evidence type="ECO:0000256" key="1">
    <source>
        <dbReference type="ARBA" id="ARBA00000683"/>
    </source>
</evidence>
<dbReference type="Pfam" id="PF02896">
    <property type="entry name" value="PEP-utilizers_C"/>
    <property type="match status" value="1"/>
</dbReference>
<dbReference type="RefSeq" id="WP_013609889.1">
    <property type="nucleotide sequence ID" value="NC_015155.1"/>
</dbReference>
<evidence type="ECO:0000256" key="3">
    <source>
        <dbReference type="ARBA" id="ARBA00002728"/>
    </source>
</evidence>
<dbReference type="GO" id="GO:0009401">
    <property type="term" value="P:phosphoenolpyruvate-dependent sugar phosphotransferase system"/>
    <property type="evidence" value="ECO:0007669"/>
    <property type="project" value="UniProtKB-KW"/>
</dbReference>
<keyword evidence="11 17" id="KW-0808">Transferase</keyword>
<comment type="function">
    <text evidence="3 17">General (non sugar-specific) component of the phosphoenolpyruvate-dependent sugar phosphotransferase system (sugar PTS). This major carbohydrate active-transport system catalyzes the phosphorylation of incoming sugar substrates concomitantly with their translocation across the cell membrane. Enzyme I transfers the phosphoryl group from phosphoenolpyruvate (PEP) to the phosphoryl carrier protein (HPr).</text>
</comment>
<dbReference type="KEGG" id="mss:MSU_0485"/>
<evidence type="ECO:0000256" key="4">
    <source>
        <dbReference type="ARBA" id="ARBA00004496"/>
    </source>
</evidence>
<feature type="binding site" evidence="20">
    <location>
        <position position="460"/>
    </location>
    <ligand>
        <name>Mg(2+)</name>
        <dbReference type="ChEBI" id="CHEBI:18420"/>
    </ligand>
</feature>
<feature type="binding site" evidence="19">
    <location>
        <position position="300"/>
    </location>
    <ligand>
        <name>phosphoenolpyruvate</name>
        <dbReference type="ChEBI" id="CHEBI:58702"/>
    </ligand>
</feature>
<dbReference type="GO" id="GO:0046872">
    <property type="term" value="F:metal ion binding"/>
    <property type="evidence" value="ECO:0007669"/>
    <property type="project" value="UniProtKB-KW"/>
</dbReference>
<dbReference type="InterPro" id="IPR024692">
    <property type="entry name" value="PTS_EI"/>
</dbReference>
<dbReference type="AlphaFoldDB" id="F0QRA0"/>
<sequence length="581" mass="65879">MSKFIKGLGIGEGVVVGKAYIFKKEELVFKKESDTSPENEYYYFQSVEEKAIKQIDNLIELASKNISEEKADIFRAHKELMKDEEIREEIKNILYEENCSLAWAIKTAYDKYVNIFENMEDRYFRERAADMRDLKERLLTIVLNVERSNLSEIDSECIVLANDLTPSETSLLNKKFIKGFVTEVGGVTSHSAIMAKTMGFPAIVSAQNITSQVENGEIIALDTQTGFVYHGFSSEEDPLLKEFREREKKFEETKKIWEEYKTKKCQTLDGKEIKILGNIGQPSDMKKVREFGGRGVGLFRTEFLYMKSPEWPSEETQYEAYKTTLTELSENETLTIRTLDIGGDKTLNYYTFPKEANPFLGYRAIRMSLKEKDSFITQLRAILRASCEGKIKIMFPMITTFEEFMEAKYLVEQVKIQLESEGYPIPSDIPVGLMIEVPSAALISDKLAKVADFFSIGSNDLIQYTNAVDRMSENINFLYQPNSPAILKLIGMVAKSAKEAGIDVSVCGEMASSAHSAILLVGLGIETLSMSAPSIPIIKRVLNNVHFSEIQKLAEKALELSTEEEIVRLTTKFLEENNILL</sequence>
<evidence type="ECO:0000256" key="2">
    <source>
        <dbReference type="ARBA" id="ARBA00001946"/>
    </source>
</evidence>
<feature type="domain" description="PEP-utilising enzyme mobile" evidence="21">
    <location>
        <begin position="154"/>
        <end position="226"/>
    </location>
</feature>
<dbReference type="PANTHER" id="PTHR46244">
    <property type="entry name" value="PHOSPHOENOLPYRUVATE-PROTEIN PHOSPHOTRANSFERASE"/>
    <property type="match status" value="1"/>
</dbReference>
<dbReference type="InterPro" id="IPR050499">
    <property type="entry name" value="PEP-utilizing_PTS_enzyme"/>
</dbReference>
<name>F0QRA0_MYCSL</name>
<feature type="active site" description="Tele-phosphohistidine intermediate" evidence="18">
    <location>
        <position position="190"/>
    </location>
</feature>
<evidence type="ECO:0000256" key="5">
    <source>
        <dbReference type="ARBA" id="ARBA00007837"/>
    </source>
</evidence>
<evidence type="ECO:0000256" key="16">
    <source>
        <dbReference type="ARBA" id="ARBA00033235"/>
    </source>
</evidence>
<evidence type="ECO:0000256" key="15">
    <source>
        <dbReference type="ARBA" id="ARBA00022842"/>
    </source>
</evidence>
<evidence type="ECO:0000256" key="10">
    <source>
        <dbReference type="ARBA" id="ARBA00022597"/>
    </source>
</evidence>
<keyword evidence="8 17" id="KW-0813">Transport</keyword>
<evidence type="ECO:0000256" key="17">
    <source>
        <dbReference type="PIRNR" id="PIRNR000732"/>
    </source>
</evidence>
<reference evidence="24 25" key="1">
    <citation type="journal article" date="2011" name="J. Bacteriol.">
        <title>Complete genome sequences of two hemotropic Mycoplasmas, Mycoplasma haemofelis strain Ohio2 and Mycoplasma suis strain Illinois.</title>
        <authorList>
            <person name="Messick J.B."/>
            <person name="Santos A.P."/>
            <person name="Guimaraes A.M."/>
        </authorList>
    </citation>
    <scope>NUCLEOTIDE SEQUENCE [LARGE SCALE GENOMIC DNA]</scope>
    <source>
        <strain evidence="24 25">Illinois</strain>
    </source>
</reference>
<keyword evidence="14 17" id="KW-0418">Kinase</keyword>
<evidence type="ECO:0000256" key="14">
    <source>
        <dbReference type="ARBA" id="ARBA00022777"/>
    </source>
</evidence>
<dbReference type="Proteomes" id="UP000007484">
    <property type="component" value="Chromosome"/>
</dbReference>
<evidence type="ECO:0000256" key="9">
    <source>
        <dbReference type="ARBA" id="ARBA00022490"/>
    </source>
</evidence>
<keyword evidence="13 17" id="KW-0479">Metal-binding</keyword>
<evidence type="ECO:0000313" key="24">
    <source>
        <dbReference type="EMBL" id="ADX98020.1"/>
    </source>
</evidence>
<feature type="binding site" evidence="19">
    <location>
        <begin position="459"/>
        <end position="460"/>
    </location>
    <ligand>
        <name>phosphoenolpyruvate</name>
        <dbReference type="ChEBI" id="CHEBI:58702"/>
    </ligand>
</feature>
<keyword evidence="10 17" id="KW-0762">Sugar transport</keyword>
<feature type="domain" description="PEP-utilising enzyme C-terminal" evidence="22">
    <location>
        <begin position="257"/>
        <end position="546"/>
    </location>
</feature>
<evidence type="ECO:0000256" key="19">
    <source>
        <dbReference type="PIRSR" id="PIRSR000732-2"/>
    </source>
</evidence>
<evidence type="ECO:0000256" key="18">
    <source>
        <dbReference type="PIRSR" id="PIRSR000732-1"/>
    </source>
</evidence>
<feature type="binding site" evidence="19">
    <location>
        <position position="470"/>
    </location>
    <ligand>
        <name>phosphoenolpyruvate</name>
        <dbReference type="ChEBI" id="CHEBI:58702"/>
    </ligand>
</feature>
<dbReference type="InterPro" id="IPR036618">
    <property type="entry name" value="PtsI_HPr-bd_sf"/>
</dbReference>
<dbReference type="GO" id="GO:0005737">
    <property type="term" value="C:cytoplasm"/>
    <property type="evidence" value="ECO:0007669"/>
    <property type="project" value="UniProtKB-SubCell"/>
</dbReference>
<dbReference type="GO" id="GO:0016301">
    <property type="term" value="F:kinase activity"/>
    <property type="evidence" value="ECO:0007669"/>
    <property type="project" value="UniProtKB-KW"/>
</dbReference>
<accession>F0QRA0</accession>
<evidence type="ECO:0000256" key="6">
    <source>
        <dbReference type="ARBA" id="ARBA00012232"/>
    </source>
</evidence>
<dbReference type="InterPro" id="IPR015813">
    <property type="entry name" value="Pyrv/PenolPyrv_kinase-like_dom"/>
</dbReference>
<evidence type="ECO:0000313" key="25">
    <source>
        <dbReference type="Proteomes" id="UP000007484"/>
    </source>
</evidence>
<evidence type="ECO:0000256" key="11">
    <source>
        <dbReference type="ARBA" id="ARBA00022679"/>
    </source>
</evidence>
<proteinExistence type="inferred from homology"/>
<organism evidence="24 25">
    <name type="scientific">Mycoplasma suis (strain Illinois)</name>
    <dbReference type="NCBI Taxonomy" id="768700"/>
    <lineage>
        <taxon>Bacteria</taxon>
        <taxon>Bacillati</taxon>
        <taxon>Mycoplasmatota</taxon>
        <taxon>Mollicutes</taxon>
        <taxon>Mycoplasmataceae</taxon>
        <taxon>Mycoplasma</taxon>
    </lineage>
</organism>
<evidence type="ECO:0000259" key="22">
    <source>
        <dbReference type="Pfam" id="PF02896"/>
    </source>
</evidence>
<evidence type="ECO:0000259" key="21">
    <source>
        <dbReference type="Pfam" id="PF00391"/>
    </source>
</evidence>
<keyword evidence="25" id="KW-1185">Reference proteome</keyword>
<dbReference type="SUPFAM" id="SSF51621">
    <property type="entry name" value="Phosphoenolpyruvate/pyruvate domain"/>
    <property type="match status" value="1"/>
</dbReference>
<dbReference type="Gene3D" id="3.50.30.10">
    <property type="entry name" value="Phosphohistidine domain"/>
    <property type="match status" value="1"/>
</dbReference>
<dbReference type="InterPro" id="IPR036637">
    <property type="entry name" value="Phosphohistidine_dom_sf"/>
</dbReference>
<dbReference type="NCBIfam" id="TIGR01417">
    <property type="entry name" value="PTS_I_fam"/>
    <property type="match status" value="1"/>
</dbReference>
<feature type="domain" description="Phosphotransferase system enzyme I N-terminal" evidence="23">
    <location>
        <begin position="6"/>
        <end position="127"/>
    </location>
</feature>
<protein>
    <recommendedName>
        <fullName evidence="7 17">Phosphoenolpyruvate-protein phosphotransferase</fullName>
        <ecNumber evidence="6 17">2.7.3.9</ecNumber>
    </recommendedName>
    <alternativeName>
        <fullName evidence="16 17">Phosphotransferase system, enzyme I</fullName>
    </alternativeName>
</protein>
<keyword evidence="12 17" id="KW-0598">Phosphotransferase system</keyword>
<comment type="similarity">
    <text evidence="5 17">Belongs to the PEP-utilizing enzyme family.</text>
</comment>
<dbReference type="InterPro" id="IPR000121">
    <property type="entry name" value="PEP_util_C"/>
</dbReference>
<feature type="active site" description="Proton donor" evidence="18">
    <location>
        <position position="507"/>
    </location>
</feature>
<keyword evidence="15 17" id="KW-0460">Magnesium</keyword>
<dbReference type="InterPro" id="IPR008731">
    <property type="entry name" value="PTS_EIN"/>
</dbReference>
<dbReference type="PRINTS" id="PR01736">
    <property type="entry name" value="PHPHTRNFRASE"/>
</dbReference>
<dbReference type="SUPFAM" id="SSF52009">
    <property type="entry name" value="Phosphohistidine domain"/>
    <property type="match status" value="1"/>
</dbReference>
<dbReference type="PANTHER" id="PTHR46244:SF3">
    <property type="entry name" value="PHOSPHOENOLPYRUVATE-PROTEIN PHOSPHOTRANSFERASE"/>
    <property type="match status" value="1"/>
</dbReference>
<dbReference type="EC" id="2.7.3.9" evidence="6 17"/>
<keyword evidence="24" id="KW-0670">Pyruvate</keyword>
<dbReference type="InterPro" id="IPR006318">
    <property type="entry name" value="PTS_EI-like"/>
</dbReference>
<evidence type="ECO:0000256" key="12">
    <source>
        <dbReference type="ARBA" id="ARBA00022683"/>
    </source>
</evidence>
<dbReference type="HOGENOM" id="CLU_007308_7_0_14"/>
<evidence type="ECO:0000256" key="8">
    <source>
        <dbReference type="ARBA" id="ARBA00022448"/>
    </source>
</evidence>
<evidence type="ECO:0000259" key="23">
    <source>
        <dbReference type="Pfam" id="PF05524"/>
    </source>
</evidence>
<comment type="cofactor">
    <cofactor evidence="2 17 20">
        <name>Mg(2+)</name>
        <dbReference type="ChEBI" id="CHEBI:18420"/>
    </cofactor>
</comment>
<gene>
    <name evidence="24" type="primary">ptsI</name>
    <name evidence="24" type="ordered locus">MSU_0485</name>
</gene>
<dbReference type="Pfam" id="PF00391">
    <property type="entry name" value="PEP-utilizers"/>
    <property type="match status" value="1"/>
</dbReference>
<dbReference type="GO" id="GO:0008965">
    <property type="term" value="F:phosphoenolpyruvate-protein phosphotransferase activity"/>
    <property type="evidence" value="ECO:0007669"/>
    <property type="project" value="UniProtKB-EC"/>
</dbReference>
<dbReference type="PIRSF" id="PIRSF000732">
    <property type="entry name" value="PTS_enzyme_I"/>
    <property type="match status" value="1"/>
</dbReference>
<evidence type="ECO:0000256" key="20">
    <source>
        <dbReference type="PIRSR" id="PIRSR000732-3"/>
    </source>
</evidence>
<evidence type="ECO:0000256" key="13">
    <source>
        <dbReference type="ARBA" id="ARBA00022723"/>
    </source>
</evidence>
<dbReference type="InterPro" id="IPR008279">
    <property type="entry name" value="PEP-util_enz_mobile_dom"/>
</dbReference>
<dbReference type="SUPFAM" id="SSF47831">
    <property type="entry name" value="Enzyme I of the PEP:sugar phosphotransferase system HPr-binding (sub)domain"/>
    <property type="match status" value="1"/>
</dbReference>
<feature type="binding site" evidence="19">
    <location>
        <position position="337"/>
    </location>
    <ligand>
        <name>phosphoenolpyruvate</name>
        <dbReference type="ChEBI" id="CHEBI:58702"/>
    </ligand>
</feature>
<keyword evidence="9 17" id="KW-0963">Cytoplasm</keyword>
<dbReference type="InterPro" id="IPR040442">
    <property type="entry name" value="Pyrv_kinase-like_dom_sf"/>
</dbReference>
<evidence type="ECO:0000256" key="7">
    <source>
        <dbReference type="ARBA" id="ARBA00016544"/>
    </source>
</evidence>
<dbReference type="STRING" id="768700.MSU_0485"/>
<dbReference type="EMBL" id="CP002525">
    <property type="protein sequence ID" value="ADX98020.1"/>
    <property type="molecule type" value="Genomic_DNA"/>
</dbReference>
<feature type="binding site" evidence="20">
    <location>
        <position position="436"/>
    </location>
    <ligand>
        <name>Mg(2+)</name>
        <dbReference type="ChEBI" id="CHEBI:18420"/>
    </ligand>
</feature>
<comment type="subcellular location">
    <subcellularLocation>
        <location evidence="4 17">Cytoplasm</location>
    </subcellularLocation>
</comment>
<dbReference type="Pfam" id="PF05524">
    <property type="entry name" value="PEP-utilisers_N"/>
    <property type="match status" value="1"/>
</dbReference>
<dbReference type="Gene3D" id="3.20.20.60">
    <property type="entry name" value="Phosphoenolpyruvate-binding domains"/>
    <property type="match status" value="1"/>
</dbReference>
<dbReference type="Gene3D" id="1.10.274.10">
    <property type="entry name" value="PtsI, HPr-binding domain"/>
    <property type="match status" value="1"/>
</dbReference>
<comment type="catalytic activity">
    <reaction evidence="1 17">
        <text>L-histidyl-[protein] + phosphoenolpyruvate = N(pros)-phospho-L-histidyl-[protein] + pyruvate</text>
        <dbReference type="Rhea" id="RHEA:23880"/>
        <dbReference type="Rhea" id="RHEA-COMP:9745"/>
        <dbReference type="Rhea" id="RHEA-COMP:9746"/>
        <dbReference type="ChEBI" id="CHEBI:15361"/>
        <dbReference type="ChEBI" id="CHEBI:29979"/>
        <dbReference type="ChEBI" id="CHEBI:58702"/>
        <dbReference type="ChEBI" id="CHEBI:64837"/>
        <dbReference type="EC" id="2.7.3.9"/>
    </reaction>
</comment>